<name>A0CGY7_PARTE</name>
<evidence type="ECO:0000313" key="3">
    <source>
        <dbReference type="Proteomes" id="UP000000600"/>
    </source>
</evidence>
<keyword evidence="1" id="KW-1133">Transmembrane helix</keyword>
<dbReference type="eggNOG" id="KOG4650">
    <property type="taxonomic scope" value="Eukaryota"/>
</dbReference>
<dbReference type="GO" id="GO:0016020">
    <property type="term" value="C:membrane"/>
    <property type="evidence" value="ECO:0000318"/>
    <property type="project" value="GO_Central"/>
</dbReference>
<dbReference type="InterPro" id="IPR010721">
    <property type="entry name" value="UstE-like"/>
</dbReference>
<dbReference type="AlphaFoldDB" id="A0CGY7"/>
<dbReference type="HOGENOM" id="CLU_043418_3_1_1"/>
<feature type="transmembrane region" description="Helical" evidence="1">
    <location>
        <begin position="225"/>
        <end position="244"/>
    </location>
</feature>
<feature type="transmembrane region" description="Helical" evidence="1">
    <location>
        <begin position="174"/>
        <end position="194"/>
    </location>
</feature>
<feature type="transmembrane region" description="Helical" evidence="1">
    <location>
        <begin position="250"/>
        <end position="267"/>
    </location>
</feature>
<dbReference type="Proteomes" id="UP000000600">
    <property type="component" value="Unassembled WGS sequence"/>
</dbReference>
<accession>A0CGY7</accession>
<dbReference type="PANTHER" id="PTHR32251:SF15">
    <property type="entry name" value="3-OXO-5-ALPHA-STEROID 4-DEHYDROGENASE (DUF1295)"/>
    <property type="match status" value="1"/>
</dbReference>
<dbReference type="RefSeq" id="XP_001437451.1">
    <property type="nucleotide sequence ID" value="XM_001437414.1"/>
</dbReference>
<feature type="transmembrane region" description="Helical" evidence="1">
    <location>
        <begin position="84"/>
        <end position="110"/>
    </location>
</feature>
<feature type="transmembrane region" description="Helical" evidence="1">
    <location>
        <begin position="59"/>
        <end position="78"/>
    </location>
</feature>
<dbReference type="KEGG" id="ptm:GSPATT00007494001"/>
<dbReference type="Gene3D" id="1.20.120.1630">
    <property type="match status" value="1"/>
</dbReference>
<gene>
    <name evidence="2" type="ORF">GSPATT00007494001</name>
</gene>
<reference evidence="2 3" key="1">
    <citation type="journal article" date="2006" name="Nature">
        <title>Global trends of whole-genome duplications revealed by the ciliate Paramecium tetraurelia.</title>
        <authorList>
            <consortium name="Genoscope"/>
            <person name="Aury J.-M."/>
            <person name="Jaillon O."/>
            <person name="Duret L."/>
            <person name="Noel B."/>
            <person name="Jubin C."/>
            <person name="Porcel B.M."/>
            <person name="Segurens B."/>
            <person name="Daubin V."/>
            <person name="Anthouard V."/>
            <person name="Aiach N."/>
            <person name="Arnaiz O."/>
            <person name="Billaut A."/>
            <person name="Beisson J."/>
            <person name="Blanc I."/>
            <person name="Bouhouche K."/>
            <person name="Camara F."/>
            <person name="Duharcourt S."/>
            <person name="Guigo R."/>
            <person name="Gogendeau D."/>
            <person name="Katinka M."/>
            <person name="Keller A.-M."/>
            <person name="Kissmehl R."/>
            <person name="Klotz C."/>
            <person name="Koll F."/>
            <person name="Le Moue A."/>
            <person name="Lepere C."/>
            <person name="Malinsky S."/>
            <person name="Nowacki M."/>
            <person name="Nowak J.K."/>
            <person name="Plattner H."/>
            <person name="Poulain J."/>
            <person name="Ruiz F."/>
            <person name="Serrano V."/>
            <person name="Zagulski M."/>
            <person name="Dessen P."/>
            <person name="Betermier M."/>
            <person name="Weissenbach J."/>
            <person name="Scarpelli C."/>
            <person name="Schachter V."/>
            <person name="Sperling L."/>
            <person name="Meyer E."/>
            <person name="Cohen J."/>
            <person name="Wincker P."/>
        </authorList>
    </citation>
    <scope>NUCLEOTIDE SEQUENCE [LARGE SCALE GENOMIC DNA]</scope>
    <source>
        <strain evidence="2 3">Stock d4-2</strain>
    </source>
</reference>
<evidence type="ECO:0008006" key="4">
    <source>
        <dbReference type="Google" id="ProtNLM"/>
    </source>
</evidence>
<dbReference type="OrthoDB" id="201504at2759"/>
<proteinExistence type="predicted"/>
<keyword evidence="1" id="KW-0472">Membrane</keyword>
<dbReference type="OMA" id="NIFREYN"/>
<evidence type="ECO:0000256" key="1">
    <source>
        <dbReference type="SAM" id="Phobius"/>
    </source>
</evidence>
<protein>
    <recommendedName>
        <fullName evidence="4">Steroid 5-alpha reductase C-terminal domain-containing protein</fullName>
    </recommendedName>
</protein>
<evidence type="ECO:0000313" key="2">
    <source>
        <dbReference type="EMBL" id="CAK70054.1"/>
    </source>
</evidence>
<dbReference type="PANTHER" id="PTHR32251">
    <property type="entry name" value="3-OXO-5-ALPHA-STEROID 4-DEHYDROGENASE"/>
    <property type="match status" value="1"/>
</dbReference>
<feature type="transmembrane region" description="Helical" evidence="1">
    <location>
        <begin position="131"/>
        <end position="154"/>
    </location>
</feature>
<feature type="transmembrane region" description="Helical" evidence="1">
    <location>
        <begin position="20"/>
        <end position="47"/>
    </location>
</feature>
<dbReference type="Pfam" id="PF06966">
    <property type="entry name" value="DUF1295"/>
    <property type="match status" value="1"/>
</dbReference>
<dbReference type="InParanoid" id="A0CGY7"/>
<keyword evidence="1" id="KW-0812">Transmembrane</keyword>
<organism evidence="2 3">
    <name type="scientific">Paramecium tetraurelia</name>
    <dbReference type="NCBI Taxonomy" id="5888"/>
    <lineage>
        <taxon>Eukaryota</taxon>
        <taxon>Sar</taxon>
        <taxon>Alveolata</taxon>
        <taxon>Ciliophora</taxon>
        <taxon>Intramacronucleata</taxon>
        <taxon>Oligohymenophorea</taxon>
        <taxon>Peniculida</taxon>
        <taxon>Parameciidae</taxon>
        <taxon>Paramecium</taxon>
    </lineage>
</organism>
<keyword evidence="3" id="KW-1185">Reference proteome</keyword>
<dbReference type="EMBL" id="CT868074">
    <property type="protein sequence ID" value="CAK70054.1"/>
    <property type="molecule type" value="Genomic_DNA"/>
</dbReference>
<sequence>MNYLICLGSSKQQQNHIKNLMIHFVEVALIWALPAILINKLIFYMIYKIGGNHECIVDVAYSISHLVAGMVYFIFSTISTPGKIINILLVAFWSLRLGGFLCVTRVLAGFKDERYDNIFREYNADKFKKEVMVLVQFMFQGLIVFVTSIPLYFLFLNDLTWKPEDFNGLNVMNYIALSIIPFSICLEATADIQLEKFKKQKQQGLIPREDLMETGLWRRSRHPNLFFDLVTWFCFALAAINDAISLCALIGPIALFCVMEFLTTPLTEAHMKKKRADTYAQYVARTNKYLVM</sequence>
<dbReference type="GeneID" id="5023236"/>